<dbReference type="Proteomes" id="UP000596205">
    <property type="component" value="Chromosome 1"/>
</dbReference>
<dbReference type="RefSeq" id="WP_175760875.1">
    <property type="nucleotide sequence ID" value="NZ_CADEPR010000008.1"/>
</dbReference>
<evidence type="ECO:0000256" key="1">
    <source>
        <dbReference type="SAM" id="MobiDB-lite"/>
    </source>
</evidence>
<dbReference type="AlphaFoldDB" id="A0A7T7AGS1"/>
<sequence length="78" mass="8824">MLSSLTGCLRFVLLHEGREVSERSLADQLLYRWSNDRIRDSRCQGDAAAFDDALRHGGMGRGPGTHARQRAARWVRRG</sequence>
<feature type="region of interest" description="Disordered" evidence="1">
    <location>
        <begin position="55"/>
        <end position="78"/>
    </location>
</feature>
<gene>
    <name evidence="2" type="ORF">JFN94_13335</name>
</gene>
<protein>
    <submittedName>
        <fullName evidence="2">Uncharacterized protein</fullName>
    </submittedName>
</protein>
<reference evidence="2 3" key="1">
    <citation type="submission" date="2020-12" db="EMBL/GenBank/DDBJ databases">
        <title>Complete genome sequence of Burkholderia anthina BJQ0011.</title>
        <authorList>
            <person name="Xu Y."/>
        </authorList>
    </citation>
    <scope>NUCLEOTIDE SEQUENCE [LARGE SCALE GENOMIC DNA]</scope>
    <source>
        <strain evidence="2 3">BJQ0011</strain>
    </source>
</reference>
<accession>A0A7T7AGS1</accession>
<organism evidence="2 3">
    <name type="scientific">Burkholderia anthina</name>
    <dbReference type="NCBI Taxonomy" id="179879"/>
    <lineage>
        <taxon>Bacteria</taxon>
        <taxon>Pseudomonadati</taxon>
        <taxon>Pseudomonadota</taxon>
        <taxon>Betaproteobacteria</taxon>
        <taxon>Burkholderiales</taxon>
        <taxon>Burkholderiaceae</taxon>
        <taxon>Burkholderia</taxon>
        <taxon>Burkholderia cepacia complex</taxon>
    </lineage>
</organism>
<evidence type="ECO:0000313" key="2">
    <source>
        <dbReference type="EMBL" id="QQK02056.1"/>
    </source>
</evidence>
<proteinExistence type="predicted"/>
<dbReference type="EMBL" id="CP066769">
    <property type="protein sequence ID" value="QQK02056.1"/>
    <property type="molecule type" value="Genomic_DNA"/>
</dbReference>
<evidence type="ECO:0000313" key="3">
    <source>
        <dbReference type="Proteomes" id="UP000596205"/>
    </source>
</evidence>
<feature type="compositionally biased region" description="Basic residues" evidence="1">
    <location>
        <begin position="67"/>
        <end position="78"/>
    </location>
</feature>
<name>A0A7T7AGS1_9BURK</name>
<dbReference type="KEGG" id="bann:JFN94_13335"/>